<keyword evidence="3 4" id="KW-0315">Glutamine amidotransferase</keyword>
<organism evidence="7 8">
    <name type="scientific">Polycladomyces subterraneus</name>
    <dbReference type="NCBI Taxonomy" id="1016997"/>
    <lineage>
        <taxon>Bacteria</taxon>
        <taxon>Bacillati</taxon>
        <taxon>Bacillota</taxon>
        <taxon>Bacilli</taxon>
        <taxon>Bacillales</taxon>
        <taxon>Thermoactinomycetaceae</taxon>
        <taxon>Polycladomyces</taxon>
    </lineage>
</organism>
<dbReference type="InterPro" id="IPR027417">
    <property type="entry name" value="P-loop_NTPase"/>
</dbReference>
<comment type="similarity">
    <text evidence="4">Belongs to the CobB/CobQ family. CobQ subfamily.</text>
</comment>
<feature type="domain" description="CobQ/CobB/MinD/ParA nucleotide binding" evidence="5">
    <location>
        <begin position="5"/>
        <end position="229"/>
    </location>
</feature>
<dbReference type="CDD" id="cd01750">
    <property type="entry name" value="GATase1_CobQ"/>
    <property type="match status" value="1"/>
</dbReference>
<evidence type="ECO:0000256" key="2">
    <source>
        <dbReference type="ARBA" id="ARBA00022573"/>
    </source>
</evidence>
<dbReference type="InterPro" id="IPR011698">
    <property type="entry name" value="GATase_3"/>
</dbReference>
<name>A0ABT8IP78_9BACL</name>
<comment type="pathway">
    <text evidence="1 4">Cofactor biosynthesis; adenosylcobalamin biosynthesis.</text>
</comment>
<gene>
    <name evidence="4" type="primary">cobQ</name>
    <name evidence="7" type="ORF">NWF35_11710</name>
</gene>
<protein>
    <recommendedName>
        <fullName evidence="4">Cobyric acid synthase</fullName>
    </recommendedName>
</protein>
<feature type="active site" description="Nucleophile" evidence="4">
    <location>
        <position position="334"/>
    </location>
</feature>
<evidence type="ECO:0000313" key="8">
    <source>
        <dbReference type="Proteomes" id="UP001174196"/>
    </source>
</evidence>
<dbReference type="SUPFAM" id="SSF52317">
    <property type="entry name" value="Class I glutamine amidotransferase-like"/>
    <property type="match status" value="1"/>
</dbReference>
<evidence type="ECO:0000313" key="7">
    <source>
        <dbReference type="EMBL" id="MDN4594550.1"/>
    </source>
</evidence>
<dbReference type="HAMAP" id="MF_00028">
    <property type="entry name" value="CobQ"/>
    <property type="match status" value="1"/>
</dbReference>
<dbReference type="Proteomes" id="UP001174196">
    <property type="component" value="Unassembled WGS sequence"/>
</dbReference>
<dbReference type="Gene3D" id="3.40.50.880">
    <property type="match status" value="1"/>
</dbReference>
<proteinExistence type="inferred from homology"/>
<dbReference type="EMBL" id="JANRHH010000041">
    <property type="protein sequence ID" value="MDN4594550.1"/>
    <property type="molecule type" value="Genomic_DNA"/>
</dbReference>
<dbReference type="PANTHER" id="PTHR21343">
    <property type="entry name" value="DETHIOBIOTIN SYNTHETASE"/>
    <property type="match status" value="1"/>
</dbReference>
<dbReference type="CDD" id="cd05389">
    <property type="entry name" value="CobQ_N"/>
    <property type="match status" value="1"/>
</dbReference>
<keyword evidence="8" id="KW-1185">Reference proteome</keyword>
<dbReference type="InterPro" id="IPR004459">
    <property type="entry name" value="CobQ_synth"/>
</dbReference>
<dbReference type="RefSeq" id="WP_301239287.1">
    <property type="nucleotide sequence ID" value="NZ_JANRHH010000041.1"/>
</dbReference>
<accession>A0ABT8IP78</accession>
<dbReference type="InterPro" id="IPR047045">
    <property type="entry name" value="CobQ_N"/>
</dbReference>
<keyword evidence="2 4" id="KW-0169">Cobalamin biosynthesis</keyword>
<feature type="domain" description="CobB/CobQ-like glutamine amidotransferase" evidence="6">
    <location>
        <begin position="255"/>
        <end position="442"/>
    </location>
</feature>
<dbReference type="InterPro" id="IPR033949">
    <property type="entry name" value="CobQ_GATase1"/>
</dbReference>
<dbReference type="SUPFAM" id="SSF52540">
    <property type="entry name" value="P-loop containing nucleoside triphosphate hydrolases"/>
    <property type="match status" value="1"/>
</dbReference>
<dbReference type="Gene3D" id="3.40.50.300">
    <property type="entry name" value="P-loop containing nucleotide triphosphate hydrolases"/>
    <property type="match status" value="1"/>
</dbReference>
<dbReference type="Pfam" id="PF07685">
    <property type="entry name" value="GATase_3"/>
    <property type="match status" value="1"/>
</dbReference>
<dbReference type="PANTHER" id="PTHR21343:SF1">
    <property type="entry name" value="COBYRIC ACID SYNTHASE"/>
    <property type="match status" value="1"/>
</dbReference>
<dbReference type="InterPro" id="IPR029062">
    <property type="entry name" value="Class_I_gatase-like"/>
</dbReference>
<feature type="active site" evidence="4">
    <location>
        <position position="435"/>
    </location>
</feature>
<dbReference type="PROSITE" id="PS51274">
    <property type="entry name" value="GATASE_COBBQ"/>
    <property type="match status" value="1"/>
</dbReference>
<sequence length="505" mass="55591">MAKAIMLQGTGSDVGKSVLCTAFCRYFFEEGYQVAPFKSQNMALNSAITADGGEIGRAQCVQAEAAGIEPTVHMNPILLKPKGDMISEVIVHGRHYADMEASAYRGSVLEKALPAVRWSLSILSEAFEVLVIEGAGSPAEINLKDRDIANMRVAELADAPVILVGDIERGGVFASLVGTLELLDPDERARVKGFIINKFRGKRELLDPGIEWLERRTGIPVLGVVPYLETGIDPEDSLTLESLRLKMPASREFVDITVIRLPRISNFTDFLPLADAPDVRLRYVQSAKEMGDPDAVILPGTKNTVEDLAWLRASGLAEYIQRLRNQCAEIVGICGGYQMLGRTLHDPDGVESHPGVHPGLGMLDIRTHFIPDKRTVRASGETLIKWARGVPVSGYEIHMGRTERGTDASPVLQWADGRLDGAVSVDGSVWGTYLHGLFDNGAFTHAWINRLRGKKGLPPRSEEYLGLRADRDVIYARLSRWIREYVDMERVKQIMGLSVCTESVE</sequence>
<reference evidence="7" key="1">
    <citation type="submission" date="2022-08" db="EMBL/GenBank/DDBJ databases">
        <title>Polycladomyces zharkentsis sp. nov., a novel thermophilic CMC and starch-degrading bacterium isolated from a geothermal spring in Kazakhstan.</title>
        <authorList>
            <person name="Mashzhan A."/>
            <person name="Kistaubaeva A."/>
            <person name="Javier-Lopez R."/>
            <person name="Birkeland N.-K."/>
        </authorList>
    </citation>
    <scope>NUCLEOTIDE SEQUENCE</scope>
    <source>
        <strain evidence="7">KSR 13</strain>
    </source>
</reference>
<evidence type="ECO:0000259" key="6">
    <source>
        <dbReference type="Pfam" id="PF07685"/>
    </source>
</evidence>
<evidence type="ECO:0000256" key="3">
    <source>
        <dbReference type="ARBA" id="ARBA00022962"/>
    </source>
</evidence>
<evidence type="ECO:0000256" key="4">
    <source>
        <dbReference type="HAMAP-Rule" id="MF_00028"/>
    </source>
</evidence>
<dbReference type="NCBIfam" id="TIGR00313">
    <property type="entry name" value="cobQ"/>
    <property type="match status" value="1"/>
</dbReference>
<dbReference type="NCBIfam" id="NF001989">
    <property type="entry name" value="PRK00784.1"/>
    <property type="match status" value="1"/>
</dbReference>
<comment type="function">
    <text evidence="4">Catalyzes amidations at positions B, D, E, and G on adenosylcobyrinic A,C-diamide. NH(2) groups are provided by glutamine, and one molecule of ATP is hydrogenolyzed for each amidation.</text>
</comment>
<evidence type="ECO:0000259" key="5">
    <source>
        <dbReference type="Pfam" id="PF01656"/>
    </source>
</evidence>
<evidence type="ECO:0000256" key="1">
    <source>
        <dbReference type="ARBA" id="ARBA00004953"/>
    </source>
</evidence>
<comment type="caution">
    <text evidence="7">The sequence shown here is derived from an EMBL/GenBank/DDBJ whole genome shotgun (WGS) entry which is preliminary data.</text>
</comment>
<dbReference type="InterPro" id="IPR002586">
    <property type="entry name" value="CobQ/CobB/MinD/ParA_Nub-bd_dom"/>
</dbReference>
<dbReference type="Pfam" id="PF01656">
    <property type="entry name" value="CbiA"/>
    <property type="match status" value="1"/>
</dbReference>